<evidence type="ECO:0000313" key="3">
    <source>
        <dbReference type="Proteomes" id="UP000050761"/>
    </source>
</evidence>
<gene>
    <name evidence="2" type="ORF">HPBE_LOCUS18764</name>
</gene>
<reference evidence="4" key="2">
    <citation type="submission" date="2019-09" db="UniProtKB">
        <authorList>
            <consortium name="WormBaseParasite"/>
        </authorList>
    </citation>
    <scope>IDENTIFICATION</scope>
</reference>
<name>A0A183G9W9_HELPZ</name>
<evidence type="ECO:0000313" key="4">
    <source>
        <dbReference type="WBParaSite" id="HPBE_0001876501-mRNA-1"/>
    </source>
</evidence>
<sequence>MTLEMKTFLEIQDEELQLYLKHTNNRIARLDSEVEQKAEEAERLAGFYTENRLVLTEEQQRAIYLKIEEWFGDMAKIDDEKVRLANMMYDTTVAHIERMDKHVHDFQKLQEKHRRTELQAAEGHVNDLYRNSRLLNMLVFSSCFIVDKQRCSIKISGDD</sequence>
<proteinExistence type="predicted"/>
<dbReference type="Proteomes" id="UP000050761">
    <property type="component" value="Unassembled WGS sequence"/>
</dbReference>
<protein>
    <submittedName>
        <fullName evidence="4">ING domain-containing protein</fullName>
    </submittedName>
</protein>
<evidence type="ECO:0000313" key="2">
    <source>
        <dbReference type="EMBL" id="VDP12832.1"/>
    </source>
</evidence>
<accession>A0A183G9W9</accession>
<feature type="domain" description="Inhibitor of growth protein N-terminal histone-binding" evidence="1">
    <location>
        <begin position="8"/>
        <end position="106"/>
    </location>
</feature>
<dbReference type="InterPro" id="IPR024610">
    <property type="entry name" value="ING_N_histone-binding"/>
</dbReference>
<dbReference type="EMBL" id="UZAH01030903">
    <property type="protein sequence ID" value="VDP12832.1"/>
    <property type="molecule type" value="Genomic_DNA"/>
</dbReference>
<dbReference type="Gene3D" id="6.10.140.1740">
    <property type="match status" value="1"/>
</dbReference>
<dbReference type="WBParaSite" id="HPBE_0001876501-mRNA-1">
    <property type="protein sequence ID" value="HPBE_0001876501-mRNA-1"/>
    <property type="gene ID" value="HPBE_0001876501"/>
</dbReference>
<evidence type="ECO:0000259" key="1">
    <source>
        <dbReference type="SMART" id="SM01408"/>
    </source>
</evidence>
<reference evidence="2 3" key="1">
    <citation type="submission" date="2018-11" db="EMBL/GenBank/DDBJ databases">
        <authorList>
            <consortium name="Pathogen Informatics"/>
        </authorList>
    </citation>
    <scope>NUCLEOTIDE SEQUENCE [LARGE SCALE GENOMIC DNA]</scope>
</reference>
<organism evidence="3 4">
    <name type="scientific">Heligmosomoides polygyrus</name>
    <name type="common">Parasitic roundworm</name>
    <dbReference type="NCBI Taxonomy" id="6339"/>
    <lineage>
        <taxon>Eukaryota</taxon>
        <taxon>Metazoa</taxon>
        <taxon>Ecdysozoa</taxon>
        <taxon>Nematoda</taxon>
        <taxon>Chromadorea</taxon>
        <taxon>Rhabditida</taxon>
        <taxon>Rhabditina</taxon>
        <taxon>Rhabditomorpha</taxon>
        <taxon>Strongyloidea</taxon>
        <taxon>Heligmosomidae</taxon>
        <taxon>Heligmosomoides</taxon>
    </lineage>
</organism>
<dbReference type="Pfam" id="PF12998">
    <property type="entry name" value="ING"/>
    <property type="match status" value="1"/>
</dbReference>
<accession>A0A3P8AFN5</accession>
<keyword evidence="3" id="KW-1185">Reference proteome</keyword>
<dbReference type="AlphaFoldDB" id="A0A183G9W9"/>
<dbReference type="SMART" id="SM01408">
    <property type="entry name" value="ING"/>
    <property type="match status" value="1"/>
</dbReference>